<evidence type="ECO:0000313" key="3">
    <source>
        <dbReference type="EMBL" id="TEB10109.1"/>
    </source>
</evidence>
<evidence type="ECO:0008006" key="5">
    <source>
        <dbReference type="Google" id="ProtNLM"/>
    </source>
</evidence>
<reference evidence="3 4" key="1">
    <citation type="journal article" date="2018" name="Environ. Microbiol.">
        <title>Novel energy conservation strategies and behaviour of Pelotomaculum schinkii driving syntrophic propionate catabolism.</title>
        <authorList>
            <person name="Hidalgo-Ahumada C.A.P."/>
            <person name="Nobu M.K."/>
            <person name="Narihiro T."/>
            <person name="Tamaki H."/>
            <person name="Liu W.T."/>
            <person name="Kamagata Y."/>
            <person name="Stams A.J.M."/>
            <person name="Imachi H."/>
            <person name="Sousa D.Z."/>
        </authorList>
    </citation>
    <scope>NUCLEOTIDE SEQUENCE [LARGE SCALE GENOMIC DNA]</scope>
    <source>
        <strain evidence="3 4">MGP</strain>
    </source>
</reference>
<dbReference type="SUPFAM" id="SSF48208">
    <property type="entry name" value="Six-hairpin glycosidases"/>
    <property type="match status" value="1"/>
</dbReference>
<organism evidence="3 4">
    <name type="scientific">Pelotomaculum propionicicum</name>
    <dbReference type="NCBI Taxonomy" id="258475"/>
    <lineage>
        <taxon>Bacteria</taxon>
        <taxon>Bacillati</taxon>
        <taxon>Bacillota</taxon>
        <taxon>Clostridia</taxon>
        <taxon>Eubacteriales</taxon>
        <taxon>Desulfotomaculaceae</taxon>
        <taxon>Pelotomaculum</taxon>
    </lineage>
</organism>
<dbReference type="InterPro" id="IPR008928">
    <property type="entry name" value="6-hairpin_glycosidase_sf"/>
</dbReference>
<feature type="domain" description="Glycogen debranching enzyme bacterial and archaeal type N-terminal" evidence="2">
    <location>
        <begin position="35"/>
        <end position="252"/>
    </location>
</feature>
<dbReference type="InterPro" id="IPR024742">
    <property type="entry name" value="Glycogen_debranch_N"/>
</dbReference>
<dbReference type="FunFam" id="1.50.10.10:FF:000073">
    <property type="entry name" value="Glycogen debranching enzyme, hypothetical (TreX-like)"/>
    <property type="match status" value="1"/>
</dbReference>
<dbReference type="Gene3D" id="1.50.10.10">
    <property type="match status" value="1"/>
</dbReference>
<protein>
    <recommendedName>
        <fullName evidence="5">Glycogen debranching protein</fullName>
    </recommendedName>
</protein>
<evidence type="ECO:0000313" key="4">
    <source>
        <dbReference type="Proteomes" id="UP000297597"/>
    </source>
</evidence>
<feature type="domain" description="Glycogen debranching enzyme C-terminal" evidence="1">
    <location>
        <begin position="298"/>
        <end position="661"/>
    </location>
</feature>
<dbReference type="InterPro" id="IPR006451">
    <property type="entry name" value="Glycogen_debranch_arc"/>
</dbReference>
<dbReference type="NCBIfam" id="TIGR01561">
    <property type="entry name" value="gde_arch"/>
    <property type="match status" value="1"/>
</dbReference>
<dbReference type="Pfam" id="PF12439">
    <property type="entry name" value="GDE_N"/>
    <property type="match status" value="1"/>
</dbReference>
<dbReference type="AlphaFoldDB" id="A0A4Y7RMZ4"/>
<dbReference type="GO" id="GO:0004134">
    <property type="term" value="F:4-alpha-glucanotransferase activity"/>
    <property type="evidence" value="ECO:0007669"/>
    <property type="project" value="InterPro"/>
</dbReference>
<dbReference type="Proteomes" id="UP000297597">
    <property type="component" value="Unassembled WGS sequence"/>
</dbReference>
<dbReference type="OrthoDB" id="9761875at2"/>
<dbReference type="InterPro" id="IPR010401">
    <property type="entry name" value="AGL/Gdb1"/>
</dbReference>
<sequence length="687" mass="76885">MRQENRPLVSNGGRGQAVYFFGKNDWRTFEQGAQKEWLVTNGIGGYASGTIINANTRKYHALLTAALNPPGWRMVLLSKLDERFTAGDCTYNLAANEHKSGFSELGFVHLQQVAINPIPTFTYSFGDIFLEKTVFMVHGQNTSVVLYRVLNGAEPGLLTLTPMVNCRGHHFMTSAGEINFTQSKVKGGVMLASREDMPSLLLTCDAGEYIADGKWFNGMFYAAERERGENPYEDLYLPGVFKIPFAAGESKTITVVASTAETGGLDGEELLRAEKNRLKELVTKAGYRDHLARGLVRAADAFIVQRRSTGKKTVIAGYPWFADWGRDAMIALPGLTLVTGRFQEAREILDTFAGHCQKGLLPNAFFDGLADPVFNTVDASLWFVNAVYKYLVYTADLEFVRHNLYDTVKEIIDWYMKGTDYDIVMDQDGLLSAGSPCVQLTWMDAKVDDWVVTPRHGKAVEINALWYNAIRVFNLLSVLLGRDALYADLPDKIKASFQQEFWDESGGYLYDVVTPAGADSSVRPNQLLAASLPYSMLSREQAVLVVRKVWRELYVTYGIRSLSPWDPSYQGVYRGDRLRRDGAYHQGTAWSWLIGPFITAYRRAHNYSADSLTQARLFVAPFRSQLRDHGVGYISEIFDGDEPAFPRGCIAQAWGVAEVLRAYVEDVLEIQPPGRKKIKELEGGKNH</sequence>
<proteinExistence type="predicted"/>
<dbReference type="Pfam" id="PF06202">
    <property type="entry name" value="GDE_C"/>
    <property type="match status" value="1"/>
</dbReference>
<evidence type="ECO:0000259" key="1">
    <source>
        <dbReference type="Pfam" id="PF06202"/>
    </source>
</evidence>
<comment type="caution">
    <text evidence="3">The sequence shown here is derived from an EMBL/GenBank/DDBJ whole genome shotgun (WGS) entry which is preliminary data.</text>
</comment>
<dbReference type="EMBL" id="QFFZ01000032">
    <property type="protein sequence ID" value="TEB10109.1"/>
    <property type="molecule type" value="Genomic_DNA"/>
</dbReference>
<gene>
    <name evidence="3" type="ORF">Pmgp_02613</name>
</gene>
<dbReference type="InterPro" id="IPR032790">
    <property type="entry name" value="GDE_C"/>
</dbReference>
<evidence type="ECO:0000259" key="2">
    <source>
        <dbReference type="Pfam" id="PF12439"/>
    </source>
</evidence>
<dbReference type="PANTHER" id="PTHR10569:SF2">
    <property type="entry name" value="GLYCOGEN DEBRANCHING ENZYME"/>
    <property type="match status" value="1"/>
</dbReference>
<dbReference type="PANTHER" id="PTHR10569">
    <property type="entry name" value="GLYCOGEN DEBRANCHING ENZYME"/>
    <property type="match status" value="1"/>
</dbReference>
<dbReference type="GO" id="GO:0004135">
    <property type="term" value="F:amylo-alpha-1,6-glucosidase activity"/>
    <property type="evidence" value="ECO:0007669"/>
    <property type="project" value="InterPro"/>
</dbReference>
<accession>A0A4Y7RMZ4</accession>
<dbReference type="InterPro" id="IPR012341">
    <property type="entry name" value="6hp_glycosidase-like_sf"/>
</dbReference>
<name>A0A4Y7RMZ4_9FIRM</name>
<keyword evidence="4" id="KW-1185">Reference proteome</keyword>
<dbReference type="GO" id="GO:0005980">
    <property type="term" value="P:glycogen catabolic process"/>
    <property type="evidence" value="ECO:0007669"/>
    <property type="project" value="InterPro"/>
</dbReference>